<dbReference type="PANTHER" id="PTHR12304">
    <property type="entry name" value="INOSINE-URIDINE PREFERRING NUCLEOSIDE HYDROLASE"/>
    <property type="match status" value="1"/>
</dbReference>
<dbReference type="Pfam" id="PF01156">
    <property type="entry name" value="IU_nuc_hydro"/>
    <property type="match status" value="1"/>
</dbReference>
<dbReference type="PANTHER" id="PTHR12304:SF4">
    <property type="entry name" value="URIDINE NUCLEOSIDASE"/>
    <property type="match status" value="1"/>
</dbReference>
<dbReference type="GO" id="GO:0008477">
    <property type="term" value="F:purine nucleosidase activity"/>
    <property type="evidence" value="ECO:0007669"/>
    <property type="project" value="TreeGrafter"/>
</dbReference>
<dbReference type="GO" id="GO:0006152">
    <property type="term" value="P:purine nucleoside catabolic process"/>
    <property type="evidence" value="ECO:0007669"/>
    <property type="project" value="TreeGrafter"/>
</dbReference>
<name>A0A2M8Z9D3_9FIRM</name>
<keyword evidence="1 4" id="KW-0378">Hydrolase</keyword>
<accession>A0A2M8Z9D3</accession>
<dbReference type="InterPro" id="IPR023186">
    <property type="entry name" value="IUNH"/>
</dbReference>
<protein>
    <submittedName>
        <fullName evidence="4">Pyrimidine-specific ribonucleoside hydrolase</fullName>
    </submittedName>
</protein>
<dbReference type="Gene3D" id="3.90.245.10">
    <property type="entry name" value="Ribonucleoside hydrolase-like"/>
    <property type="match status" value="1"/>
</dbReference>
<evidence type="ECO:0000313" key="5">
    <source>
        <dbReference type="Proteomes" id="UP000231092"/>
    </source>
</evidence>
<evidence type="ECO:0000256" key="2">
    <source>
        <dbReference type="ARBA" id="ARBA00023295"/>
    </source>
</evidence>
<dbReference type="AlphaFoldDB" id="A0A2M8Z9D3"/>
<sequence>MMETSKKVWIDCDPGIDDSFALLLAMKHLSVVGISAVGGNTGLDHTFHNARYVTELAGHGDIPVYAGYDMPMFAKPERAEYVHGSSGLGNIMVPRLKEAQSRKHAVDALIDAFRYQTDMTLVTLGPLTNVAQALLKEPELKHRIPEIISMGGSVTTGNYNACAEFNIVVDPEAAKIVFESGIPIRMVGLNLCRQNSMTIDEVKQLKALPGLVAATAADLLEYSVNQGRQSQLCDACAIAWLIDPAIITCALPMHVDVETKGEFTRGMTVCDYRDYIGMAPKEDIGREVCYPVDGIEKNVLVAMEFDKTRFKKLLIQTIISYEV</sequence>
<proteinExistence type="predicted"/>
<comment type="caution">
    <text evidence="4">The sequence shown here is derived from an EMBL/GenBank/DDBJ whole genome shotgun (WGS) entry which is preliminary data.</text>
</comment>
<keyword evidence="2" id="KW-0326">Glycosidase</keyword>
<dbReference type="GO" id="GO:0005829">
    <property type="term" value="C:cytosol"/>
    <property type="evidence" value="ECO:0007669"/>
    <property type="project" value="TreeGrafter"/>
</dbReference>
<dbReference type="EMBL" id="PGET01000001">
    <property type="protein sequence ID" value="PJJ30057.1"/>
    <property type="molecule type" value="Genomic_DNA"/>
</dbReference>
<dbReference type="CDD" id="cd02651">
    <property type="entry name" value="nuc_hydro_IU_UC_XIUA"/>
    <property type="match status" value="1"/>
</dbReference>
<dbReference type="OrthoDB" id="9797882at2"/>
<dbReference type="InterPro" id="IPR001910">
    <property type="entry name" value="Inosine/uridine_hydrolase_dom"/>
</dbReference>
<dbReference type="Proteomes" id="UP000231092">
    <property type="component" value="Unassembled WGS sequence"/>
</dbReference>
<evidence type="ECO:0000256" key="1">
    <source>
        <dbReference type="ARBA" id="ARBA00022801"/>
    </source>
</evidence>
<dbReference type="RefSeq" id="WP_100306357.1">
    <property type="nucleotide sequence ID" value="NZ_PGET01000001.1"/>
</dbReference>
<dbReference type="InterPro" id="IPR036452">
    <property type="entry name" value="Ribo_hydro-like"/>
</dbReference>
<reference evidence="4 5" key="1">
    <citation type="submission" date="2017-11" db="EMBL/GenBank/DDBJ databases">
        <title>Understudied soil microbes with underappreciated capabilities: Untangling the Clostridium saccharolyticum group.</title>
        <authorList>
            <person name="Leschine S."/>
        </authorList>
    </citation>
    <scope>NUCLEOTIDE SEQUENCE [LARGE SCALE GENOMIC DNA]</scope>
    <source>
        <strain evidence="4 5">18A</strain>
    </source>
</reference>
<evidence type="ECO:0000313" key="4">
    <source>
        <dbReference type="EMBL" id="PJJ30057.1"/>
    </source>
</evidence>
<gene>
    <name evidence="4" type="ORF">H171_3626</name>
</gene>
<evidence type="ECO:0000259" key="3">
    <source>
        <dbReference type="Pfam" id="PF01156"/>
    </source>
</evidence>
<dbReference type="SUPFAM" id="SSF53590">
    <property type="entry name" value="Nucleoside hydrolase"/>
    <property type="match status" value="1"/>
</dbReference>
<feature type="domain" description="Inosine/uridine-preferring nucleoside hydrolase" evidence="3">
    <location>
        <begin position="8"/>
        <end position="312"/>
    </location>
</feature>
<organism evidence="4 5">
    <name type="scientific">[Clostridium] celerecrescens 18A</name>
    <dbReference type="NCBI Taxonomy" id="1286362"/>
    <lineage>
        <taxon>Bacteria</taxon>
        <taxon>Bacillati</taxon>
        <taxon>Bacillota</taxon>
        <taxon>Clostridia</taxon>
        <taxon>Lachnospirales</taxon>
        <taxon>Lachnospiraceae</taxon>
        <taxon>Lacrimispora</taxon>
    </lineage>
</organism>